<reference evidence="1" key="1">
    <citation type="submission" date="2021-05" db="EMBL/GenBank/DDBJ databases">
        <title>Complete genome sequence of the cellulolytic planctomycete Telmatocola sphagniphila SP2T and characterization of the first cellulase from planctomycetes.</title>
        <authorList>
            <person name="Rakitin A.L."/>
            <person name="Beletsky A.V."/>
            <person name="Naumoff D.G."/>
            <person name="Kulichevskaya I.S."/>
            <person name="Mardanov A.V."/>
            <person name="Ravin N.V."/>
            <person name="Dedysh S.N."/>
        </authorList>
    </citation>
    <scope>NUCLEOTIDE SEQUENCE</scope>
    <source>
        <strain evidence="1">SP2T</strain>
    </source>
</reference>
<dbReference type="KEGG" id="tsph:KIH39_16050"/>
<organism evidence="1 2">
    <name type="scientific">Telmatocola sphagniphila</name>
    <dbReference type="NCBI Taxonomy" id="1123043"/>
    <lineage>
        <taxon>Bacteria</taxon>
        <taxon>Pseudomonadati</taxon>
        <taxon>Planctomycetota</taxon>
        <taxon>Planctomycetia</taxon>
        <taxon>Gemmatales</taxon>
        <taxon>Gemmataceae</taxon>
    </lineage>
</organism>
<accession>A0A8E6B297</accession>
<dbReference type="AlphaFoldDB" id="A0A8E6B297"/>
<gene>
    <name evidence="1" type="ORF">KIH39_16050</name>
</gene>
<evidence type="ECO:0000313" key="1">
    <source>
        <dbReference type="EMBL" id="QVL30361.1"/>
    </source>
</evidence>
<proteinExistence type="predicted"/>
<dbReference type="Proteomes" id="UP000676194">
    <property type="component" value="Chromosome"/>
</dbReference>
<protein>
    <submittedName>
        <fullName evidence="1">Uncharacterized protein</fullName>
    </submittedName>
</protein>
<keyword evidence="2" id="KW-1185">Reference proteome</keyword>
<sequence length="240" mass="28557">MGKRKEELSSPCTEIDEMKAKSPLWYLIPLKKDQLIKYEDKFNGKYSDQGEWVKAMQLAEDNSFRDRTFNELKDAKSSAMSWLLYRYCKRMGVESKSLLRKHIAEDELTFFNFLHCDRALCALDSDWYFDSLRIKKYSNFIRNAPNDDTMNLLYGETLEIKNYEILEEICRRFLLDDKVNVSPETWNRSTVILDLKRLSEEKHSKRFDNFAEELATVKSRYVNDAVKFQFAVLESQKKRK</sequence>
<name>A0A8E6B297_9BACT</name>
<dbReference type="RefSeq" id="WP_213494232.1">
    <property type="nucleotide sequence ID" value="NZ_CP074694.1"/>
</dbReference>
<evidence type="ECO:0000313" key="2">
    <source>
        <dbReference type="Proteomes" id="UP000676194"/>
    </source>
</evidence>
<dbReference type="EMBL" id="CP074694">
    <property type="protein sequence ID" value="QVL30361.1"/>
    <property type="molecule type" value="Genomic_DNA"/>
</dbReference>